<name>W4HKL5_9RHOB</name>
<evidence type="ECO:0000256" key="1">
    <source>
        <dbReference type="ARBA" id="ARBA00004418"/>
    </source>
</evidence>
<dbReference type="InterPro" id="IPR007444">
    <property type="entry name" value="Glucan_biosyn_MdoG_C"/>
</dbReference>
<evidence type="ECO:0000259" key="7">
    <source>
        <dbReference type="Pfam" id="PF04349"/>
    </source>
</evidence>
<comment type="subcellular location">
    <subcellularLocation>
        <location evidence="1">Periplasm</location>
    </subcellularLocation>
</comment>
<proteinExistence type="inferred from homology"/>
<sequence length="522" mass="57611">MLRRDLLAGLAALAAMPARGQEAGGTGDAAASAPTPDDVPGLQLGDASAFSPDMVREMARSRAEQAYERPQRIPKAWTEISYDQYRAIWFDARNALWNQSGKEPIRLDVFPPGLYFPTPIDISIVEDGNTRPLLFDMNVFDTSDQFPDLPVDESLGYSGFRLRAEIENPGIFTEFAVFQGASYFRGIGAGQIYGLSARGLALRTADPEGEEFPEFRAFWIERPAPGADGVVIHALLDGPSCTGAYRFRLVPGADLRIEVSCEIFARRSLENVGIAPLTSMFQFDETNRDRFSDFRSAVHDSDGLLMHNGAGETLWRPLANPASLQLSAFGDTDPRGFGLMQRERDLDGFGDLEALYHRRPSLWIAPRGAWGQGSITLVEIPTDDEIYDNIVAYWRPAEPIAEGTSRSYAYDMTWSDQSDYGTGLRVLNTRAGQARAPEGQLRFAIDFEGADTLPSDLDGVEPLVRATAGRVNSPTVQWNRETGGARLAFTLEPGNAGIVEIRAQLRRNGEPLSEVWLYRWTA</sequence>
<evidence type="ECO:0000256" key="2">
    <source>
        <dbReference type="ARBA" id="ARBA00005001"/>
    </source>
</evidence>
<keyword evidence="6" id="KW-0574">Periplasm</keyword>
<dbReference type="GO" id="GO:0003824">
    <property type="term" value="F:catalytic activity"/>
    <property type="evidence" value="ECO:0007669"/>
    <property type="project" value="InterPro"/>
</dbReference>
<dbReference type="STRING" id="1379903.ATO8_10899"/>
<dbReference type="FunFam" id="2.70.98.10:FF:000001">
    <property type="entry name" value="Glucans biosynthesis protein G"/>
    <property type="match status" value="1"/>
</dbReference>
<evidence type="ECO:0000256" key="3">
    <source>
        <dbReference type="ARBA" id="ARBA00009284"/>
    </source>
</evidence>
<organism evidence="8 9">
    <name type="scientific">Roseivivax marinus</name>
    <dbReference type="NCBI Taxonomy" id="1379903"/>
    <lineage>
        <taxon>Bacteria</taxon>
        <taxon>Pseudomonadati</taxon>
        <taxon>Pseudomonadota</taxon>
        <taxon>Alphaproteobacteria</taxon>
        <taxon>Rhodobacterales</taxon>
        <taxon>Roseobacteraceae</taxon>
        <taxon>Roseivivax</taxon>
    </lineage>
</organism>
<evidence type="ECO:0000256" key="6">
    <source>
        <dbReference type="ARBA" id="ARBA00022764"/>
    </source>
</evidence>
<dbReference type="AlphaFoldDB" id="W4HKL5"/>
<evidence type="ECO:0000256" key="5">
    <source>
        <dbReference type="ARBA" id="ARBA00022729"/>
    </source>
</evidence>
<dbReference type="InterPro" id="IPR014718">
    <property type="entry name" value="GH-type_carb-bd"/>
</dbReference>
<dbReference type="SUPFAM" id="SSF81296">
    <property type="entry name" value="E set domains"/>
    <property type="match status" value="1"/>
</dbReference>
<dbReference type="GO" id="GO:0051274">
    <property type="term" value="P:beta-glucan biosynthetic process"/>
    <property type="evidence" value="ECO:0007669"/>
    <property type="project" value="TreeGrafter"/>
</dbReference>
<dbReference type="InterPro" id="IPR011013">
    <property type="entry name" value="Gal_mutarotase_sf_dom"/>
</dbReference>
<dbReference type="RefSeq" id="WP_043844556.1">
    <property type="nucleotide sequence ID" value="NZ_AQQW01000006.1"/>
</dbReference>
<dbReference type="Gene3D" id="2.70.98.10">
    <property type="match status" value="1"/>
</dbReference>
<dbReference type="InterPro" id="IPR014756">
    <property type="entry name" value="Ig_E-set"/>
</dbReference>
<dbReference type="PANTHER" id="PTHR30504">
    <property type="entry name" value="GLUCANS BIOSYNTHESIS PROTEIN"/>
    <property type="match status" value="1"/>
</dbReference>
<keyword evidence="5" id="KW-0732">Signal</keyword>
<dbReference type="EMBL" id="AQQW01000006">
    <property type="protein sequence ID" value="ETW12520.1"/>
    <property type="molecule type" value="Genomic_DNA"/>
</dbReference>
<dbReference type="Proteomes" id="UP000019063">
    <property type="component" value="Unassembled WGS sequence"/>
</dbReference>
<dbReference type="InterPro" id="IPR014438">
    <property type="entry name" value="Glucan_biosyn_MdoG/MdoD"/>
</dbReference>
<feature type="domain" description="Glucan biosynthesis periplasmic MdoG C-terminal" evidence="7">
    <location>
        <begin position="50"/>
        <end position="520"/>
    </location>
</feature>
<dbReference type="eggNOG" id="COG3131">
    <property type="taxonomic scope" value="Bacteria"/>
</dbReference>
<evidence type="ECO:0000256" key="4">
    <source>
        <dbReference type="ARBA" id="ARBA00015376"/>
    </source>
</evidence>
<comment type="caution">
    <text evidence="8">The sequence shown here is derived from an EMBL/GenBank/DDBJ whole genome shotgun (WGS) entry which is preliminary data.</text>
</comment>
<reference evidence="8 9" key="1">
    <citation type="journal article" date="2014" name="Antonie Van Leeuwenhoek">
        <title>Roseivivax atlanticus sp. nov., isolated from surface seawater of the Atlantic Ocean.</title>
        <authorList>
            <person name="Li G."/>
            <person name="Lai Q."/>
            <person name="Liu X."/>
            <person name="Sun F."/>
            <person name="Shao Z."/>
        </authorList>
    </citation>
    <scope>NUCLEOTIDE SEQUENCE [LARGE SCALE GENOMIC DNA]</scope>
    <source>
        <strain evidence="8 9">22II-s10s</strain>
    </source>
</reference>
<dbReference type="SUPFAM" id="SSF74650">
    <property type="entry name" value="Galactose mutarotase-like"/>
    <property type="match status" value="1"/>
</dbReference>
<accession>W4HKL5</accession>
<dbReference type="GO" id="GO:0030246">
    <property type="term" value="F:carbohydrate binding"/>
    <property type="evidence" value="ECO:0007669"/>
    <property type="project" value="InterPro"/>
</dbReference>
<keyword evidence="9" id="KW-1185">Reference proteome</keyword>
<comment type="similarity">
    <text evidence="3">Belongs to the OpgD/OpgG family.</text>
</comment>
<dbReference type="PIRSF" id="PIRSF006281">
    <property type="entry name" value="MdoG"/>
    <property type="match status" value="1"/>
</dbReference>
<dbReference type="PANTHER" id="PTHR30504:SF4">
    <property type="entry name" value="GLUCANS BIOSYNTHESIS PROTEIN G"/>
    <property type="match status" value="1"/>
</dbReference>
<protein>
    <recommendedName>
        <fullName evidence="4">Glucans biosynthesis protein G</fullName>
    </recommendedName>
</protein>
<dbReference type="PATRIC" id="fig|1317118.6.peg.2247"/>
<evidence type="ECO:0000313" key="8">
    <source>
        <dbReference type="EMBL" id="ETW12520.1"/>
    </source>
</evidence>
<comment type="pathway">
    <text evidence="2">Glycan metabolism; osmoregulated periplasmic glucan (OPG) biosynthesis.</text>
</comment>
<gene>
    <name evidence="8" type="primary">mdoG</name>
    <name evidence="8" type="ORF">ATO8_10899</name>
</gene>
<dbReference type="Pfam" id="PF04349">
    <property type="entry name" value="MdoG"/>
    <property type="match status" value="1"/>
</dbReference>
<evidence type="ECO:0000313" key="9">
    <source>
        <dbReference type="Proteomes" id="UP000019063"/>
    </source>
</evidence>
<dbReference type="GO" id="GO:0030288">
    <property type="term" value="C:outer membrane-bounded periplasmic space"/>
    <property type="evidence" value="ECO:0007669"/>
    <property type="project" value="TreeGrafter"/>
</dbReference>